<reference evidence="2" key="1">
    <citation type="journal article" date="2023" name="G3 (Bethesda)">
        <title>Whole genome assemblies of Zophobas morio and Tenebrio molitor.</title>
        <authorList>
            <person name="Kaur S."/>
            <person name="Stinson S.A."/>
            <person name="diCenzo G.C."/>
        </authorList>
    </citation>
    <scope>NUCLEOTIDE SEQUENCE</scope>
    <source>
        <strain evidence="2">QUZm001</strain>
    </source>
</reference>
<evidence type="ECO:0000313" key="2">
    <source>
        <dbReference type="EMBL" id="KAJ3661353.1"/>
    </source>
</evidence>
<sequence>MLSVPILSRVDTPLLIPWPNPYPSFQISWPTVNIPTNAGAPPLRPTTAHRSERGRRTSPSGFNKQTKVEIVVALNCPSGNRHCIGKAEETPRAWLTS</sequence>
<name>A0AA38ITT5_9CUCU</name>
<dbReference type="Proteomes" id="UP001168821">
    <property type="component" value="Unassembled WGS sequence"/>
</dbReference>
<feature type="region of interest" description="Disordered" evidence="1">
    <location>
        <begin position="36"/>
        <end position="64"/>
    </location>
</feature>
<comment type="caution">
    <text evidence="2">The sequence shown here is derived from an EMBL/GenBank/DDBJ whole genome shotgun (WGS) entry which is preliminary data.</text>
</comment>
<gene>
    <name evidence="2" type="ORF">Zmor_005751</name>
</gene>
<organism evidence="2 3">
    <name type="scientific">Zophobas morio</name>
    <dbReference type="NCBI Taxonomy" id="2755281"/>
    <lineage>
        <taxon>Eukaryota</taxon>
        <taxon>Metazoa</taxon>
        <taxon>Ecdysozoa</taxon>
        <taxon>Arthropoda</taxon>
        <taxon>Hexapoda</taxon>
        <taxon>Insecta</taxon>
        <taxon>Pterygota</taxon>
        <taxon>Neoptera</taxon>
        <taxon>Endopterygota</taxon>
        <taxon>Coleoptera</taxon>
        <taxon>Polyphaga</taxon>
        <taxon>Cucujiformia</taxon>
        <taxon>Tenebrionidae</taxon>
        <taxon>Zophobas</taxon>
    </lineage>
</organism>
<evidence type="ECO:0000256" key="1">
    <source>
        <dbReference type="SAM" id="MobiDB-lite"/>
    </source>
</evidence>
<dbReference type="EMBL" id="JALNTZ010000002">
    <property type="protein sequence ID" value="KAJ3661353.1"/>
    <property type="molecule type" value="Genomic_DNA"/>
</dbReference>
<evidence type="ECO:0000313" key="3">
    <source>
        <dbReference type="Proteomes" id="UP001168821"/>
    </source>
</evidence>
<keyword evidence="3" id="KW-1185">Reference proteome</keyword>
<proteinExistence type="predicted"/>
<protein>
    <submittedName>
        <fullName evidence="2">Uncharacterized protein</fullName>
    </submittedName>
</protein>
<dbReference type="AlphaFoldDB" id="A0AA38ITT5"/>
<accession>A0AA38ITT5</accession>